<feature type="transmembrane region" description="Helical" evidence="8">
    <location>
        <begin position="435"/>
        <end position="461"/>
    </location>
</feature>
<protein>
    <submittedName>
        <fullName evidence="10">Major facilitator superfamily MFS_1</fullName>
    </submittedName>
</protein>
<keyword evidence="6 8" id="KW-0472">Membrane</keyword>
<evidence type="ECO:0000313" key="10">
    <source>
        <dbReference type="EMBL" id="ADG98322.1"/>
    </source>
</evidence>
<dbReference type="AlphaFoldDB" id="D6Z8P2"/>
<accession>D6Z8P2</accession>
<dbReference type="PROSITE" id="PS50850">
    <property type="entry name" value="MFS"/>
    <property type="match status" value="1"/>
</dbReference>
<dbReference type="GO" id="GO:0022857">
    <property type="term" value="F:transmembrane transporter activity"/>
    <property type="evidence" value="ECO:0007669"/>
    <property type="project" value="InterPro"/>
</dbReference>
<dbReference type="GO" id="GO:0005886">
    <property type="term" value="C:plasma membrane"/>
    <property type="evidence" value="ECO:0007669"/>
    <property type="project" value="UniProtKB-SubCell"/>
</dbReference>
<dbReference type="EMBL" id="CP001958">
    <property type="protein sequence ID" value="ADG98322.1"/>
    <property type="molecule type" value="Genomic_DNA"/>
</dbReference>
<evidence type="ECO:0000256" key="6">
    <source>
        <dbReference type="ARBA" id="ARBA00023136"/>
    </source>
</evidence>
<dbReference type="STRING" id="640132.Srot_1862"/>
<proteinExistence type="predicted"/>
<dbReference type="HOGENOM" id="CLU_000960_28_2_11"/>
<feature type="transmembrane region" description="Helical" evidence="8">
    <location>
        <begin position="243"/>
        <end position="263"/>
    </location>
</feature>
<dbReference type="eggNOG" id="COG0477">
    <property type="taxonomic scope" value="Bacteria"/>
</dbReference>
<feature type="transmembrane region" description="Helical" evidence="8">
    <location>
        <begin position="111"/>
        <end position="130"/>
    </location>
</feature>
<feature type="transmembrane region" description="Helical" evidence="8">
    <location>
        <begin position="378"/>
        <end position="399"/>
    </location>
</feature>
<reference evidence="10 11" key="1">
    <citation type="journal article" date="2010" name="Stand. Genomic Sci.">
        <title>Complete genome sequence of Segniliparus rotundus type strain (CDC 1076).</title>
        <authorList>
            <person name="Sikorski J."/>
            <person name="Lapidus A."/>
            <person name="Copeland A."/>
            <person name="Misra M."/>
            <person name="Glavina Del Rio T."/>
            <person name="Nolan M."/>
            <person name="Lucas S."/>
            <person name="Chen F."/>
            <person name="Tice H."/>
            <person name="Cheng J.F."/>
            <person name="Jando M."/>
            <person name="Schneider S."/>
            <person name="Bruce D."/>
            <person name="Goodwin L."/>
            <person name="Pitluck S."/>
            <person name="Liolios K."/>
            <person name="Mikhailova N."/>
            <person name="Pati A."/>
            <person name="Ivanova N."/>
            <person name="Mavromatis K."/>
            <person name="Chen A."/>
            <person name="Palaniappan K."/>
            <person name="Chertkov O."/>
            <person name="Land M."/>
            <person name="Hauser L."/>
            <person name="Chang Y.J."/>
            <person name="Jeffries C.D."/>
            <person name="Brettin T."/>
            <person name="Detter J.C."/>
            <person name="Han C."/>
            <person name="Rohde M."/>
            <person name="Goker M."/>
            <person name="Bristow J."/>
            <person name="Eisen J.A."/>
            <person name="Markowitz V."/>
            <person name="Hugenholtz P."/>
            <person name="Kyrpides N.C."/>
            <person name="Klenk H.P."/>
        </authorList>
    </citation>
    <scope>NUCLEOTIDE SEQUENCE [LARGE SCALE GENOMIC DNA]</scope>
    <source>
        <strain evidence="11">ATCC BAA-972 / CDC 1076 / CIP 108378 / DSM 44985 / JCM 13578</strain>
    </source>
</reference>
<evidence type="ECO:0000256" key="7">
    <source>
        <dbReference type="SAM" id="MobiDB-lite"/>
    </source>
</evidence>
<name>D6Z8P2_SEGRD</name>
<dbReference type="SUPFAM" id="SSF103473">
    <property type="entry name" value="MFS general substrate transporter"/>
    <property type="match status" value="2"/>
</dbReference>
<dbReference type="Proteomes" id="UP000002247">
    <property type="component" value="Chromosome"/>
</dbReference>
<dbReference type="InterPro" id="IPR036259">
    <property type="entry name" value="MFS_trans_sf"/>
</dbReference>
<feature type="region of interest" description="Disordered" evidence="7">
    <location>
        <begin position="1"/>
        <end position="38"/>
    </location>
</feature>
<keyword evidence="4 8" id="KW-0812">Transmembrane</keyword>
<dbReference type="InterPro" id="IPR020846">
    <property type="entry name" value="MFS_dom"/>
</dbReference>
<sequence>MSRTTDDTAFDDPAPTRDAGFSGAAGPGGQAPPPAALSEPKPGLAGLAVAFVKDRWNEFLRGRHNHEQRASAFGLAILALGGMQFMATLDGTVANIALYRIGEALRLSGPGRSWVITSYVLAFGGLMLIGGRIGDLIGRKRAFLLGVGIFTLGSLLCSLSWDEASLLVFRAFQGSGAALASPTGLALVATLYKPGTARNMAVAIYGGMLGIGSIAGLIFGGALTELGRFIGDHVGISGLDWQLIFAVNVPVGIGILVLTALTIPNVAPNSTKLDLPGAAASAGAVFAFVFGFTQGPIWGWDSPWIVAPLALGAVLLVAFFVIELRSPNPLLPLRLFANKDKIATFGTIILSGAILMCLTIYVVLFFQDVLHYSPLKTGLSFIPFAVALGIGSQVAVLLLKKIAPRWTAGVGLVFVLAGFLDGSTLTPSASYTHDLLAPILLIGFGVGVVLVPLPLCALVGIPDEEVGALAAIALVAQELGGPIGLSVMGAVLFTGQKLEVGHSNSAGMSPEQLAQLSSGYTFGLLILAGVALVAAVTGFFIGYTREEIAEAQEAKAAADAGTGELPQPV</sequence>
<feature type="transmembrane region" description="Helical" evidence="8">
    <location>
        <begin position="342"/>
        <end position="366"/>
    </location>
</feature>
<comment type="subcellular location">
    <subcellularLocation>
        <location evidence="1">Cell membrane</location>
        <topology evidence="1">Multi-pass membrane protein</topology>
    </subcellularLocation>
</comment>
<evidence type="ECO:0000256" key="8">
    <source>
        <dbReference type="SAM" id="Phobius"/>
    </source>
</evidence>
<evidence type="ECO:0000313" key="11">
    <source>
        <dbReference type="Proteomes" id="UP000002247"/>
    </source>
</evidence>
<organism evidence="10 11">
    <name type="scientific">Segniliparus rotundus (strain ATCC BAA-972 / CDC 1076 / CIP 108378 / DSM 44985 / JCM 13578)</name>
    <dbReference type="NCBI Taxonomy" id="640132"/>
    <lineage>
        <taxon>Bacteria</taxon>
        <taxon>Bacillati</taxon>
        <taxon>Actinomycetota</taxon>
        <taxon>Actinomycetes</taxon>
        <taxon>Mycobacteriales</taxon>
        <taxon>Segniliparaceae</taxon>
        <taxon>Segniliparus</taxon>
    </lineage>
</organism>
<keyword evidence="2" id="KW-0813">Transport</keyword>
<feature type="transmembrane region" description="Helical" evidence="8">
    <location>
        <begin position="304"/>
        <end position="322"/>
    </location>
</feature>
<keyword evidence="11" id="KW-1185">Reference proteome</keyword>
<gene>
    <name evidence="10" type="ordered locus">Srot_1862</name>
</gene>
<feature type="domain" description="Major facilitator superfamily (MFS) profile" evidence="9">
    <location>
        <begin position="76"/>
        <end position="546"/>
    </location>
</feature>
<dbReference type="PANTHER" id="PTHR42718:SF46">
    <property type="entry name" value="BLR6921 PROTEIN"/>
    <property type="match status" value="1"/>
</dbReference>
<feature type="transmembrane region" description="Helical" evidence="8">
    <location>
        <begin position="468"/>
        <end position="493"/>
    </location>
</feature>
<dbReference type="Gene3D" id="1.20.1250.20">
    <property type="entry name" value="MFS general substrate transporter like domains"/>
    <property type="match status" value="1"/>
</dbReference>
<dbReference type="CDD" id="cd17321">
    <property type="entry name" value="MFS_MMR_MDR_like"/>
    <property type="match status" value="1"/>
</dbReference>
<dbReference type="Pfam" id="PF07690">
    <property type="entry name" value="MFS_1"/>
    <property type="match status" value="1"/>
</dbReference>
<dbReference type="KEGG" id="srt:Srot_1862"/>
<dbReference type="PANTHER" id="PTHR42718">
    <property type="entry name" value="MAJOR FACILITATOR SUPERFAMILY MULTIDRUG TRANSPORTER MFSC"/>
    <property type="match status" value="1"/>
</dbReference>
<keyword evidence="3" id="KW-1003">Cell membrane</keyword>
<evidence type="ECO:0000256" key="2">
    <source>
        <dbReference type="ARBA" id="ARBA00022448"/>
    </source>
</evidence>
<dbReference type="RefSeq" id="WP_013138775.1">
    <property type="nucleotide sequence ID" value="NC_014168.1"/>
</dbReference>
<evidence type="ECO:0000256" key="1">
    <source>
        <dbReference type="ARBA" id="ARBA00004651"/>
    </source>
</evidence>
<evidence type="ECO:0000256" key="3">
    <source>
        <dbReference type="ARBA" id="ARBA00022475"/>
    </source>
</evidence>
<feature type="transmembrane region" description="Helical" evidence="8">
    <location>
        <begin position="73"/>
        <end position="99"/>
    </location>
</feature>
<feature type="transmembrane region" description="Helical" evidence="8">
    <location>
        <begin position="167"/>
        <end position="190"/>
    </location>
</feature>
<feature type="transmembrane region" description="Helical" evidence="8">
    <location>
        <begin position="406"/>
        <end position="423"/>
    </location>
</feature>
<evidence type="ECO:0000256" key="5">
    <source>
        <dbReference type="ARBA" id="ARBA00022989"/>
    </source>
</evidence>
<dbReference type="InterPro" id="IPR011701">
    <property type="entry name" value="MFS"/>
</dbReference>
<feature type="transmembrane region" description="Helical" evidence="8">
    <location>
        <begin position="275"/>
        <end position="292"/>
    </location>
</feature>
<evidence type="ECO:0000256" key="4">
    <source>
        <dbReference type="ARBA" id="ARBA00022692"/>
    </source>
</evidence>
<dbReference type="Gene3D" id="1.20.1720.10">
    <property type="entry name" value="Multidrug resistance protein D"/>
    <property type="match status" value="1"/>
</dbReference>
<evidence type="ECO:0000259" key="9">
    <source>
        <dbReference type="PROSITE" id="PS50850"/>
    </source>
</evidence>
<feature type="transmembrane region" description="Helical" evidence="8">
    <location>
        <begin position="142"/>
        <end position="161"/>
    </location>
</feature>
<feature type="transmembrane region" description="Helical" evidence="8">
    <location>
        <begin position="202"/>
        <end position="223"/>
    </location>
</feature>
<keyword evidence="5 8" id="KW-1133">Transmembrane helix</keyword>
<feature type="transmembrane region" description="Helical" evidence="8">
    <location>
        <begin position="520"/>
        <end position="543"/>
    </location>
</feature>